<dbReference type="PANTHER" id="PTHR43431">
    <property type="entry name" value="OXIDOREDUCTASE, SHORT CHAIN DEHYDROGENASE/REDUCTASE FAMILY (AFU_ORTHOLOGUE AFUA_5G14000)"/>
    <property type="match status" value="1"/>
</dbReference>
<dbReference type="PRINTS" id="PR00081">
    <property type="entry name" value="GDHRDH"/>
</dbReference>
<keyword evidence="2" id="KW-1185">Reference proteome</keyword>
<dbReference type="RefSeq" id="WP_195900435.1">
    <property type="nucleotide sequence ID" value="NZ_JADOGI010000165.1"/>
</dbReference>
<evidence type="ECO:0000313" key="2">
    <source>
        <dbReference type="Proteomes" id="UP000605361"/>
    </source>
</evidence>
<gene>
    <name evidence="1" type="ORF">ITP53_38700</name>
</gene>
<organism evidence="1 2">
    <name type="scientific">Nonomuraea cypriaca</name>
    <dbReference type="NCBI Taxonomy" id="1187855"/>
    <lineage>
        <taxon>Bacteria</taxon>
        <taxon>Bacillati</taxon>
        <taxon>Actinomycetota</taxon>
        <taxon>Actinomycetes</taxon>
        <taxon>Streptosporangiales</taxon>
        <taxon>Streptosporangiaceae</taxon>
        <taxon>Nonomuraea</taxon>
    </lineage>
</organism>
<dbReference type="Pfam" id="PF00106">
    <property type="entry name" value="adh_short"/>
    <property type="match status" value="1"/>
</dbReference>
<sequence length="255" mass="26970">MTKSIAVFGAGPGVGQAIARRYGKEGYDVVLVARRQGPLDLFARDLSADGITAHVIIADLEQTGAVPALAERIRAKAGNPTVLYYGPAPTDLVFVPAVDLTAELLHDRMPITIYTLLALVREFLPAMVERGDGAILSAQGAAAVRGRPHMSGWPTVLAAQRNYLQSLAAEVAGKGVYVGMLHIGARILGTPFEADYQRRRAQGEPVPDMAAADPAALAGILWDMHSGRASHEAVVPAGLLEDDTEAIGRARSCFP</sequence>
<dbReference type="SUPFAM" id="SSF51735">
    <property type="entry name" value="NAD(P)-binding Rossmann-fold domains"/>
    <property type="match status" value="1"/>
</dbReference>
<dbReference type="AlphaFoldDB" id="A0A931F3D6"/>
<comment type="caution">
    <text evidence="1">The sequence shown here is derived from an EMBL/GenBank/DDBJ whole genome shotgun (WGS) entry which is preliminary data.</text>
</comment>
<protein>
    <submittedName>
        <fullName evidence="1">SDR family NAD(P)-dependent oxidoreductase</fullName>
    </submittedName>
</protein>
<dbReference type="PANTHER" id="PTHR43431:SF7">
    <property type="entry name" value="OXIDOREDUCTASE, SHORT CHAIN DEHYDROGENASE_REDUCTASE FAMILY (AFU_ORTHOLOGUE AFUA_5G14000)"/>
    <property type="match status" value="1"/>
</dbReference>
<dbReference type="EMBL" id="JADOGI010000165">
    <property type="protein sequence ID" value="MBF8191527.1"/>
    <property type="molecule type" value="Genomic_DNA"/>
</dbReference>
<dbReference type="Proteomes" id="UP000605361">
    <property type="component" value="Unassembled WGS sequence"/>
</dbReference>
<dbReference type="Gene3D" id="3.40.50.720">
    <property type="entry name" value="NAD(P)-binding Rossmann-like Domain"/>
    <property type="match status" value="1"/>
</dbReference>
<name>A0A931F3D6_9ACTN</name>
<accession>A0A931F3D6</accession>
<proteinExistence type="predicted"/>
<dbReference type="InterPro" id="IPR036291">
    <property type="entry name" value="NAD(P)-bd_dom_sf"/>
</dbReference>
<reference evidence="1" key="1">
    <citation type="submission" date="2020-11" db="EMBL/GenBank/DDBJ databases">
        <title>Whole-genome analyses of Nonomuraea sp. K274.</title>
        <authorList>
            <person name="Veyisoglu A."/>
        </authorList>
    </citation>
    <scope>NUCLEOTIDE SEQUENCE</scope>
    <source>
        <strain evidence="1">K274</strain>
    </source>
</reference>
<dbReference type="InterPro" id="IPR002347">
    <property type="entry name" value="SDR_fam"/>
</dbReference>
<evidence type="ECO:0000313" key="1">
    <source>
        <dbReference type="EMBL" id="MBF8191527.1"/>
    </source>
</evidence>